<keyword evidence="2" id="KW-1133">Transmembrane helix</keyword>
<dbReference type="InterPro" id="IPR000008">
    <property type="entry name" value="C2_dom"/>
</dbReference>
<keyword evidence="2" id="KW-0812">Transmembrane</keyword>
<dbReference type="SUPFAM" id="SSF49562">
    <property type="entry name" value="C2 domain (Calcium/lipid-binding domain, CaLB)"/>
    <property type="match status" value="1"/>
</dbReference>
<dbReference type="InterPro" id="IPR035892">
    <property type="entry name" value="C2_domain_sf"/>
</dbReference>
<dbReference type="EMBL" id="HBGS01047904">
    <property type="protein sequence ID" value="CAD9462011.1"/>
    <property type="molecule type" value="Transcribed_RNA"/>
</dbReference>
<dbReference type="PROSITE" id="PS50004">
    <property type="entry name" value="C2"/>
    <property type="match status" value="1"/>
</dbReference>
<gene>
    <name evidence="4" type="ORF">DSPE1174_LOCUS24884</name>
</gene>
<dbReference type="PANTHER" id="PTHR34677">
    <property type="match status" value="1"/>
</dbReference>
<feature type="transmembrane region" description="Helical" evidence="2">
    <location>
        <begin position="158"/>
        <end position="177"/>
    </location>
</feature>
<reference evidence="4" key="1">
    <citation type="submission" date="2021-01" db="EMBL/GenBank/DDBJ databases">
        <authorList>
            <person name="Corre E."/>
            <person name="Pelletier E."/>
            <person name="Niang G."/>
            <person name="Scheremetjew M."/>
            <person name="Finn R."/>
            <person name="Kale V."/>
            <person name="Holt S."/>
            <person name="Cochrane G."/>
            <person name="Meng A."/>
            <person name="Brown T."/>
            <person name="Cohen L."/>
        </authorList>
    </citation>
    <scope>NUCLEOTIDE SEQUENCE</scope>
    <source>
        <strain evidence="4">CCMP1381</strain>
    </source>
</reference>
<feature type="region of interest" description="Disordered" evidence="1">
    <location>
        <begin position="296"/>
        <end position="323"/>
    </location>
</feature>
<evidence type="ECO:0000313" key="4">
    <source>
        <dbReference type="EMBL" id="CAD9462011.1"/>
    </source>
</evidence>
<proteinExistence type="predicted"/>
<name>A0A7S2DRD1_9STRA</name>
<dbReference type="CDD" id="cd00030">
    <property type="entry name" value="C2"/>
    <property type="match status" value="1"/>
</dbReference>
<evidence type="ECO:0000259" key="3">
    <source>
        <dbReference type="PROSITE" id="PS50004"/>
    </source>
</evidence>
<sequence length="546" mass="60238">MDALVVVTVLEVACLADIGEHKEAKGKGHNGKPETDPLVIVFQLGDKGKEHEVGRTEPALDTLEATWAGLNLELDATENGFVVLRVEVWHSDFMGGGAYFLGQATLKKEAATIGGLDDGDEPEVVTESLELVHLDSSPPCAPEPCDIPGFLMFPKLELLFGLFIFYGVSQSCIAVLTQSHALLGYRIAGGALLVIFPLSFLLMALYVVYKHALHGKKRTIRFVKKEGAIEEIKLSRKRLRGVRSSKIAPTEDEPQEEPPEETTPPPVTRAPSDSWMQRLSSSLNNFNRSISNLLGQSTVHPSNEEDEYKASTDPDPPLTHVADPVTEFSTADSASAADPSSATDPLLADEDGLTASELQALPPTTLPPKRRTLKKSKNKSKVAHLGSRLWILSFPMRMLFTVWKVLDEAWRTFLDFLEEHGEWEGTDEDGTGDDFINRFGALFEDYTGLSVLYGVYVIFRKLIYALVLGTMTDPTSQSAFLSVAHLVEGVYCLLFCPFVRRFSNANEFVVQIGRVSTVLMPFFADFFGLDWTECGFYMMVTSVNEA</sequence>
<evidence type="ECO:0000256" key="1">
    <source>
        <dbReference type="SAM" id="MobiDB-lite"/>
    </source>
</evidence>
<feature type="region of interest" description="Disordered" evidence="1">
    <location>
        <begin position="355"/>
        <end position="379"/>
    </location>
</feature>
<organism evidence="4">
    <name type="scientific">Octactis speculum</name>
    <dbReference type="NCBI Taxonomy" id="3111310"/>
    <lineage>
        <taxon>Eukaryota</taxon>
        <taxon>Sar</taxon>
        <taxon>Stramenopiles</taxon>
        <taxon>Ochrophyta</taxon>
        <taxon>Dictyochophyceae</taxon>
        <taxon>Dictyochales</taxon>
        <taxon>Dictyochaceae</taxon>
        <taxon>Octactis</taxon>
    </lineage>
</organism>
<protein>
    <recommendedName>
        <fullName evidence="3">C2 domain-containing protein</fullName>
    </recommendedName>
</protein>
<feature type="transmembrane region" description="Helical" evidence="2">
    <location>
        <begin position="446"/>
        <end position="467"/>
    </location>
</feature>
<feature type="domain" description="C2" evidence="3">
    <location>
        <begin position="1"/>
        <end position="126"/>
    </location>
</feature>
<feature type="region of interest" description="Disordered" evidence="1">
    <location>
        <begin position="242"/>
        <end position="273"/>
    </location>
</feature>
<dbReference type="PANTHER" id="PTHR34677:SF3">
    <property type="entry name" value="BACTERIAL IG-LIKE DOMAIN-CONTAINING PROTEIN"/>
    <property type="match status" value="1"/>
</dbReference>
<keyword evidence="2" id="KW-0472">Membrane</keyword>
<accession>A0A7S2DRD1</accession>
<dbReference type="AlphaFoldDB" id="A0A7S2DRD1"/>
<feature type="compositionally biased region" description="Basic residues" evidence="1">
    <location>
        <begin position="368"/>
        <end position="379"/>
    </location>
</feature>
<feature type="transmembrane region" description="Helical" evidence="2">
    <location>
        <begin position="479"/>
        <end position="499"/>
    </location>
</feature>
<evidence type="ECO:0000256" key="2">
    <source>
        <dbReference type="SAM" id="Phobius"/>
    </source>
</evidence>
<feature type="transmembrane region" description="Helical" evidence="2">
    <location>
        <begin position="183"/>
        <end position="209"/>
    </location>
</feature>
<feature type="compositionally biased region" description="Acidic residues" evidence="1">
    <location>
        <begin position="250"/>
        <end position="260"/>
    </location>
</feature>